<sequence length="263" mass="30880">MEKKTVARIKLVQEKRRYNNRLYKLKKQMARIQCTTKQKYSTLGTTSEAEPDNSNKLHIGIISITPTKRTTVETVLISNADRRLNYPHNNSKRAKPTQDRLMAGTSRRTYEQYTTKRTTAPVNNSQNQSLPNKNHYLTNRQENDEITKSPKGKHPQQYLWRAMATNILSRISTTHQREKKIQQNFPNSDQSSTNKKAKHMQHPKQSSYNNRITDYINPTRKEVARKQPKHIYHPAYRTLYFKYQNNSARNVNINALTRTLTLH</sequence>
<evidence type="ECO:0000256" key="1">
    <source>
        <dbReference type="SAM" id="MobiDB-lite"/>
    </source>
</evidence>
<dbReference type="EMBL" id="JAEAOA010000612">
    <property type="protein sequence ID" value="KAK3580521.1"/>
    <property type="molecule type" value="Genomic_DNA"/>
</dbReference>
<proteinExistence type="predicted"/>
<keyword evidence="3" id="KW-1185">Reference proteome</keyword>
<organism evidence="2 3">
    <name type="scientific">Potamilus streckersoni</name>
    <dbReference type="NCBI Taxonomy" id="2493646"/>
    <lineage>
        <taxon>Eukaryota</taxon>
        <taxon>Metazoa</taxon>
        <taxon>Spiralia</taxon>
        <taxon>Lophotrochozoa</taxon>
        <taxon>Mollusca</taxon>
        <taxon>Bivalvia</taxon>
        <taxon>Autobranchia</taxon>
        <taxon>Heteroconchia</taxon>
        <taxon>Palaeoheterodonta</taxon>
        <taxon>Unionida</taxon>
        <taxon>Unionoidea</taxon>
        <taxon>Unionidae</taxon>
        <taxon>Ambleminae</taxon>
        <taxon>Lampsilini</taxon>
        <taxon>Potamilus</taxon>
    </lineage>
</organism>
<comment type="caution">
    <text evidence="2">The sequence shown here is derived from an EMBL/GenBank/DDBJ whole genome shotgun (WGS) entry which is preliminary data.</text>
</comment>
<feature type="region of interest" description="Disordered" evidence="1">
    <location>
        <begin position="177"/>
        <end position="211"/>
    </location>
</feature>
<reference evidence="2" key="2">
    <citation type="journal article" date="2021" name="Genome Biol. Evol.">
        <title>Developing a high-quality reference genome for a parasitic bivalve with doubly uniparental inheritance (Bivalvia: Unionida).</title>
        <authorList>
            <person name="Smith C.H."/>
        </authorList>
    </citation>
    <scope>NUCLEOTIDE SEQUENCE</scope>
    <source>
        <strain evidence="2">CHS0354</strain>
        <tissue evidence="2">Mantle</tissue>
    </source>
</reference>
<evidence type="ECO:0000313" key="2">
    <source>
        <dbReference type="EMBL" id="KAK3580521.1"/>
    </source>
</evidence>
<dbReference type="Proteomes" id="UP001195483">
    <property type="component" value="Unassembled WGS sequence"/>
</dbReference>
<evidence type="ECO:0000313" key="3">
    <source>
        <dbReference type="Proteomes" id="UP001195483"/>
    </source>
</evidence>
<accession>A0AAE0RVR9</accession>
<reference evidence="2" key="1">
    <citation type="journal article" date="2021" name="Genome Biol. Evol.">
        <title>A High-Quality Reference Genome for a Parasitic Bivalve with Doubly Uniparental Inheritance (Bivalvia: Unionida).</title>
        <authorList>
            <person name="Smith C.H."/>
        </authorList>
    </citation>
    <scope>NUCLEOTIDE SEQUENCE</scope>
    <source>
        <strain evidence="2">CHS0354</strain>
    </source>
</reference>
<dbReference type="AlphaFoldDB" id="A0AAE0RVR9"/>
<feature type="region of interest" description="Disordered" evidence="1">
    <location>
        <begin position="83"/>
        <end position="135"/>
    </location>
</feature>
<name>A0AAE0RVR9_9BIVA</name>
<gene>
    <name evidence="2" type="ORF">CHS0354_009475</name>
</gene>
<protein>
    <submittedName>
        <fullName evidence="2">Uncharacterized protein</fullName>
    </submittedName>
</protein>
<feature type="compositionally biased region" description="Polar residues" evidence="1">
    <location>
        <begin position="182"/>
        <end position="194"/>
    </location>
</feature>
<reference evidence="2" key="3">
    <citation type="submission" date="2023-05" db="EMBL/GenBank/DDBJ databases">
        <authorList>
            <person name="Smith C.H."/>
        </authorList>
    </citation>
    <scope>NUCLEOTIDE SEQUENCE</scope>
    <source>
        <strain evidence="2">CHS0354</strain>
        <tissue evidence="2">Mantle</tissue>
    </source>
</reference>
<feature type="compositionally biased region" description="Polar residues" evidence="1">
    <location>
        <begin position="111"/>
        <end position="135"/>
    </location>
</feature>